<sequence length="71" mass="7988">MQGELPEGVEQIDIIECIHTVLVPILFNTSYTEYIQSTEYNVLIYFNMHAGNPAPHVSCTPLASFTDTVDR</sequence>
<reference evidence="1 2" key="1">
    <citation type="submission" date="2019-06" db="EMBL/GenBank/DDBJ databases">
        <title>Genome Sequence of the Brown Rot Fungal Pathogen Monilinia fructicola.</title>
        <authorList>
            <person name="De Miccolis Angelini R.M."/>
            <person name="Landi L."/>
            <person name="Abate D."/>
            <person name="Pollastro S."/>
            <person name="Romanazzi G."/>
            <person name="Faretra F."/>
        </authorList>
    </citation>
    <scope>NUCLEOTIDE SEQUENCE [LARGE SCALE GENOMIC DNA]</scope>
    <source>
        <strain evidence="1 2">Mfrc123</strain>
    </source>
</reference>
<organism evidence="1 2">
    <name type="scientific">Monilinia fructicola</name>
    <name type="common">Brown rot fungus</name>
    <name type="synonym">Ciboria fructicola</name>
    <dbReference type="NCBI Taxonomy" id="38448"/>
    <lineage>
        <taxon>Eukaryota</taxon>
        <taxon>Fungi</taxon>
        <taxon>Dikarya</taxon>
        <taxon>Ascomycota</taxon>
        <taxon>Pezizomycotina</taxon>
        <taxon>Leotiomycetes</taxon>
        <taxon>Helotiales</taxon>
        <taxon>Sclerotiniaceae</taxon>
        <taxon>Monilinia</taxon>
    </lineage>
</organism>
<protein>
    <submittedName>
        <fullName evidence="1">Uncharacterized protein</fullName>
    </submittedName>
</protein>
<accession>A0A5M9K6C7</accession>
<keyword evidence="2" id="KW-1185">Reference proteome</keyword>
<name>A0A5M9K6C7_MONFR</name>
<evidence type="ECO:0000313" key="2">
    <source>
        <dbReference type="Proteomes" id="UP000322873"/>
    </source>
</evidence>
<dbReference type="EMBL" id="VICG01000002">
    <property type="protein sequence ID" value="KAA8575592.1"/>
    <property type="molecule type" value="Genomic_DNA"/>
</dbReference>
<comment type="caution">
    <text evidence="1">The sequence shown here is derived from an EMBL/GenBank/DDBJ whole genome shotgun (WGS) entry which is preliminary data.</text>
</comment>
<proteinExistence type="predicted"/>
<dbReference type="Proteomes" id="UP000322873">
    <property type="component" value="Unassembled WGS sequence"/>
</dbReference>
<gene>
    <name evidence="1" type="ORF">EYC84_004726</name>
</gene>
<dbReference type="AlphaFoldDB" id="A0A5M9K6C7"/>
<evidence type="ECO:0000313" key="1">
    <source>
        <dbReference type="EMBL" id="KAA8575592.1"/>
    </source>
</evidence>